<dbReference type="AlphaFoldDB" id="F2J2B6"/>
<gene>
    <name evidence="6" type="ordered locus">SL003B_1384</name>
</gene>
<evidence type="ECO:0000256" key="1">
    <source>
        <dbReference type="SAM" id="Phobius"/>
    </source>
</evidence>
<reference evidence="6 7" key="1">
    <citation type="journal article" date="2011" name="J. Bacteriol.">
        <title>Complete genome sequence of Polymorphum gilvum SL003B-26A1T, a crude oil-degrading bacterium from oil-polluted saline soil.</title>
        <authorList>
            <person name="Li S.G."/>
            <person name="Tang Y.Q."/>
            <person name="Nie Y."/>
            <person name="Cai M."/>
            <person name="Wu X.L."/>
        </authorList>
    </citation>
    <scope>NUCLEOTIDE SEQUENCE [LARGE SCALE GENOMIC DNA]</scope>
    <source>
        <strain evidence="7">LMG 25793 / CGMCC 1.9160 / SL003B-26A1</strain>
    </source>
</reference>
<feature type="domain" description="EAL" evidence="3">
    <location>
        <begin position="721"/>
        <end position="971"/>
    </location>
</feature>
<keyword evidence="6" id="KW-0808">Transferase</keyword>
<dbReference type="SUPFAM" id="SSF141868">
    <property type="entry name" value="EAL domain-like"/>
    <property type="match status" value="1"/>
</dbReference>
<proteinExistence type="predicted"/>
<dbReference type="STRING" id="991905.SL003B_1384"/>
<dbReference type="SMART" id="SM00091">
    <property type="entry name" value="PAS"/>
    <property type="match status" value="1"/>
</dbReference>
<dbReference type="CDD" id="cd01949">
    <property type="entry name" value="GGDEF"/>
    <property type="match status" value="1"/>
</dbReference>
<dbReference type="KEGG" id="pgv:SL003B_1384"/>
<dbReference type="InterPro" id="IPR003660">
    <property type="entry name" value="HAMP_dom"/>
</dbReference>
<dbReference type="PROSITE" id="PS50883">
    <property type="entry name" value="EAL"/>
    <property type="match status" value="1"/>
</dbReference>
<evidence type="ECO:0000259" key="4">
    <source>
        <dbReference type="PROSITE" id="PS50885"/>
    </source>
</evidence>
<dbReference type="Pfam" id="PF00672">
    <property type="entry name" value="HAMP"/>
    <property type="match status" value="1"/>
</dbReference>
<dbReference type="Pfam" id="PF00990">
    <property type="entry name" value="GGDEF"/>
    <property type="match status" value="1"/>
</dbReference>
<dbReference type="HOGENOM" id="CLU_000445_70_46_5"/>
<evidence type="ECO:0000259" key="2">
    <source>
        <dbReference type="PROSITE" id="PS50112"/>
    </source>
</evidence>
<keyword evidence="1" id="KW-0812">Transmembrane</keyword>
<dbReference type="PROSITE" id="PS50887">
    <property type="entry name" value="GGDEF"/>
    <property type="match status" value="1"/>
</dbReference>
<dbReference type="SUPFAM" id="SSF55073">
    <property type="entry name" value="Nucleotide cyclase"/>
    <property type="match status" value="1"/>
</dbReference>
<keyword evidence="7" id="KW-1185">Reference proteome</keyword>
<dbReference type="Gene3D" id="3.30.450.20">
    <property type="entry name" value="PAS domain"/>
    <property type="match status" value="1"/>
</dbReference>
<dbReference type="PANTHER" id="PTHR44757">
    <property type="entry name" value="DIGUANYLATE CYCLASE DGCP"/>
    <property type="match status" value="1"/>
</dbReference>
<dbReference type="FunFam" id="3.30.70.270:FF:000001">
    <property type="entry name" value="Diguanylate cyclase domain protein"/>
    <property type="match status" value="1"/>
</dbReference>
<dbReference type="PROSITE" id="PS50885">
    <property type="entry name" value="HAMP"/>
    <property type="match status" value="1"/>
</dbReference>
<dbReference type="Gene3D" id="6.10.340.10">
    <property type="match status" value="1"/>
</dbReference>
<evidence type="ECO:0000313" key="7">
    <source>
        <dbReference type="Proteomes" id="UP000008130"/>
    </source>
</evidence>
<dbReference type="CDD" id="cd06225">
    <property type="entry name" value="HAMP"/>
    <property type="match status" value="1"/>
</dbReference>
<accession>F2J2B6</accession>
<dbReference type="eggNOG" id="COG5002">
    <property type="taxonomic scope" value="Bacteria"/>
</dbReference>
<dbReference type="Gene3D" id="3.30.70.270">
    <property type="match status" value="1"/>
</dbReference>
<evidence type="ECO:0000259" key="3">
    <source>
        <dbReference type="PROSITE" id="PS50883"/>
    </source>
</evidence>
<dbReference type="eggNOG" id="COG5001">
    <property type="taxonomic scope" value="Bacteria"/>
</dbReference>
<feature type="domain" description="HAMP" evidence="4">
    <location>
        <begin position="356"/>
        <end position="412"/>
    </location>
</feature>
<dbReference type="EMBL" id="CP002568">
    <property type="protein sequence ID" value="ADZ69812.1"/>
    <property type="molecule type" value="Genomic_DNA"/>
</dbReference>
<feature type="domain" description="GGDEF" evidence="5">
    <location>
        <begin position="579"/>
        <end position="712"/>
    </location>
</feature>
<keyword evidence="1" id="KW-0472">Membrane</keyword>
<name>F2J2B6_POLGS</name>
<dbReference type="CDD" id="cd00130">
    <property type="entry name" value="PAS"/>
    <property type="match status" value="1"/>
</dbReference>
<dbReference type="InterPro" id="IPR035919">
    <property type="entry name" value="EAL_sf"/>
</dbReference>
<dbReference type="InterPro" id="IPR035965">
    <property type="entry name" value="PAS-like_dom_sf"/>
</dbReference>
<dbReference type="Pfam" id="PF12860">
    <property type="entry name" value="PAS_7"/>
    <property type="match status" value="1"/>
</dbReference>
<feature type="transmembrane region" description="Helical" evidence="1">
    <location>
        <begin position="12"/>
        <end position="33"/>
    </location>
</feature>
<dbReference type="InterPro" id="IPR029787">
    <property type="entry name" value="Nucleotide_cyclase"/>
</dbReference>
<dbReference type="PROSITE" id="PS50112">
    <property type="entry name" value="PAS"/>
    <property type="match status" value="1"/>
</dbReference>
<dbReference type="InterPro" id="IPR000014">
    <property type="entry name" value="PAS"/>
</dbReference>
<dbReference type="PANTHER" id="PTHR44757:SF2">
    <property type="entry name" value="BIOFILM ARCHITECTURE MAINTENANCE PROTEIN MBAA"/>
    <property type="match status" value="1"/>
</dbReference>
<dbReference type="Gene3D" id="3.20.20.450">
    <property type="entry name" value="EAL domain"/>
    <property type="match status" value="1"/>
</dbReference>
<dbReference type="InterPro" id="IPR000160">
    <property type="entry name" value="GGDEF_dom"/>
</dbReference>
<dbReference type="GO" id="GO:0016020">
    <property type="term" value="C:membrane"/>
    <property type="evidence" value="ECO:0007669"/>
    <property type="project" value="InterPro"/>
</dbReference>
<dbReference type="NCBIfam" id="TIGR00254">
    <property type="entry name" value="GGDEF"/>
    <property type="match status" value="1"/>
</dbReference>
<keyword evidence="1" id="KW-1133">Transmembrane helix</keyword>
<dbReference type="InterPro" id="IPR043128">
    <property type="entry name" value="Rev_trsase/Diguanyl_cyclase"/>
</dbReference>
<protein>
    <submittedName>
        <fullName evidence="6">Putative diguanylate cyclase (GGDEF)/phosphodiesterase (EAL), with PAS sensor, signal transduction histidine kinase and methyl-accepting chemotaxis domains putative membrane-associated protein</fullName>
    </submittedName>
</protein>
<dbReference type="InterPro" id="IPR001633">
    <property type="entry name" value="EAL_dom"/>
</dbReference>
<dbReference type="SMART" id="SM00304">
    <property type="entry name" value="HAMP"/>
    <property type="match status" value="1"/>
</dbReference>
<dbReference type="Pfam" id="PF00563">
    <property type="entry name" value="EAL"/>
    <property type="match status" value="1"/>
</dbReference>
<keyword evidence="6" id="KW-0418">Kinase</keyword>
<evidence type="ECO:0000313" key="6">
    <source>
        <dbReference type="EMBL" id="ADZ69812.1"/>
    </source>
</evidence>
<dbReference type="CDD" id="cd01948">
    <property type="entry name" value="EAL"/>
    <property type="match status" value="1"/>
</dbReference>
<sequence length="980" mass="107473">MTGFMRYIARRLRARIAFAGMVIIVLLAALSVLSDRNIVALSDAISVTNQTTGPLYHAALKASDTVQHVGALAHEVVQECFLKQDGHVEEAIANLERTSYADIDRLERHARGVGLGDLAGAIATARDDLIEQHKAMIGSCQAYREWIAARDRLEAETGTLVRNLLFRLDGQVRSATWQRGGVEAGPGRAFVLSSIHAAREQAARLRDSLHRDILLADPEAVRAALFVQERVTDVLTHEIANLAKLIRAIGEDDAATRFQSMADDLRARLTGPDGLHALIERGMDLRVQMAREEAQHHVTGSRLRKAVHILANRARLMNEQAIEAMNGKVGDATFAIHLLAGAASLTCAIAIVVFGIRVVRPIELLTAHIRRIQVSERHDVPIPAGLCARRDEIGVLASSFAAMTRSLEEARQRLLQESRAEVRQQFERLSSAIESIPQGILLTDASRKVILCNENFRKLYGLDDGREIVGQPVADVIRACLKNGASVLDEPDQSKLLRLNYFLDGQKALDLNGERTVVVTAGVTPEGGTVSVHEDITERRRQEERIAHLAHHDALTGLANRVLFREEACEALLRRRKARRLALLYIDLDQFKAVNDTLGHPTGDRLLVEVAKRLRAAVGRHDHVARLGGDEFAIMLAGNPRAEDASAAADRLIETIRIPYEVDGNFIVVGASVGIAMAPDDGTDADVLMKHADMALYRAKQDGRNTYCFFESDMDARMQARRELELDLRKALEGGEFALHYQPLFDIGSHEVVGFEALLRWTHPVRGNVSPADFIPIAEETGLIGEIGSWVVKEACREAATWPKDVRVAVNISPVQFRTRTLMLDIMAALASSGLLPSRLEIEITEGVLLQDTDATLGVLEDLRRLGIRIAMDDFGTGYSSLSYLRKFNFDKVKIDRSFIQDIGEDAESRAVIRAVTSLCLSLGITTTAEGVETEDQLRALKAEGCTQAQGFLTGRPMPAADAVRLLQGRAAATVPAAAG</sequence>
<dbReference type="GO" id="GO:0016301">
    <property type="term" value="F:kinase activity"/>
    <property type="evidence" value="ECO:0007669"/>
    <property type="project" value="UniProtKB-KW"/>
</dbReference>
<dbReference type="SUPFAM" id="SSF55785">
    <property type="entry name" value="PYP-like sensor domain (PAS domain)"/>
    <property type="match status" value="1"/>
</dbReference>
<dbReference type="PATRIC" id="fig|991905.3.peg.1424"/>
<dbReference type="Proteomes" id="UP000008130">
    <property type="component" value="Chromosome"/>
</dbReference>
<dbReference type="SUPFAM" id="SSF158472">
    <property type="entry name" value="HAMP domain-like"/>
    <property type="match status" value="1"/>
</dbReference>
<dbReference type="GO" id="GO:0007165">
    <property type="term" value="P:signal transduction"/>
    <property type="evidence" value="ECO:0007669"/>
    <property type="project" value="InterPro"/>
</dbReference>
<dbReference type="InterPro" id="IPR052155">
    <property type="entry name" value="Biofilm_reg_signaling"/>
</dbReference>
<organism evidence="6 7">
    <name type="scientific">Polymorphum gilvum (strain LMG 25793 / CGMCC 1.9160 / SL003B-26A1)</name>
    <dbReference type="NCBI Taxonomy" id="991905"/>
    <lineage>
        <taxon>Bacteria</taxon>
        <taxon>Pseudomonadati</taxon>
        <taxon>Pseudomonadota</taxon>
        <taxon>Alphaproteobacteria</taxon>
        <taxon>Rhodobacterales</taxon>
        <taxon>Paracoccaceae</taxon>
        <taxon>Polymorphum</taxon>
    </lineage>
</organism>
<dbReference type="SMART" id="SM00052">
    <property type="entry name" value="EAL"/>
    <property type="match status" value="1"/>
</dbReference>
<evidence type="ECO:0000259" key="5">
    <source>
        <dbReference type="PROSITE" id="PS50887"/>
    </source>
</evidence>
<dbReference type="SMART" id="SM00267">
    <property type="entry name" value="GGDEF"/>
    <property type="match status" value="1"/>
</dbReference>
<feature type="domain" description="PAS" evidence="2">
    <location>
        <begin position="425"/>
        <end position="462"/>
    </location>
</feature>